<proteinExistence type="predicted"/>
<dbReference type="InterPro" id="IPR047665">
    <property type="entry name" value="ComGG_streptococcus-type"/>
</dbReference>
<evidence type="ECO:0000313" key="4">
    <source>
        <dbReference type="Proteomes" id="UP000532121"/>
    </source>
</evidence>
<feature type="transmembrane region" description="Helical" evidence="2">
    <location>
        <begin position="7"/>
        <end position="27"/>
    </location>
</feature>
<dbReference type="AlphaFoldDB" id="A0A7X9LGQ3"/>
<dbReference type="Proteomes" id="UP000532121">
    <property type="component" value="Unassembled WGS sequence"/>
</dbReference>
<organism evidence="3 4">
    <name type="scientific">Streptococcus ratti</name>
    <dbReference type="NCBI Taxonomy" id="1341"/>
    <lineage>
        <taxon>Bacteria</taxon>
        <taxon>Bacillati</taxon>
        <taxon>Bacillota</taxon>
        <taxon>Bacilli</taxon>
        <taxon>Lactobacillales</taxon>
        <taxon>Streptococcaceae</taxon>
        <taxon>Streptococcus</taxon>
    </lineage>
</organism>
<keyword evidence="2" id="KW-1133">Transmembrane helix</keyword>
<dbReference type="NCBIfam" id="NF041014">
    <property type="entry name" value="pilin_ComGG_2"/>
    <property type="match status" value="1"/>
</dbReference>
<evidence type="ECO:0000313" key="3">
    <source>
        <dbReference type="EMBL" id="NMD49520.1"/>
    </source>
</evidence>
<feature type="compositionally biased region" description="Basic and acidic residues" evidence="1">
    <location>
        <begin position="97"/>
        <end position="124"/>
    </location>
</feature>
<protein>
    <recommendedName>
        <fullName evidence="5">Competence protein ComGG</fullName>
    </recommendedName>
</protein>
<keyword evidence="2" id="KW-0812">Transmembrane</keyword>
<evidence type="ECO:0000256" key="1">
    <source>
        <dbReference type="SAM" id="MobiDB-lite"/>
    </source>
</evidence>
<name>A0A7X9LGQ3_STRRT</name>
<comment type="caution">
    <text evidence="3">The sequence shown here is derived from an EMBL/GenBank/DDBJ whole genome shotgun (WGS) entry which is preliminary data.</text>
</comment>
<sequence length="132" mass="15425">MKKVKAGVLLYALLMAAIFSLLLQFYLNRVLVTQRQNQLQLSASQAYLIAELTQDLAKENSGQFTFNYGSSIYQKENQKILIEVHLKSGQSYRYHFKKESAKTKEKLAERRLEKEKTPPEESREKRRSQTHN</sequence>
<reference evidence="3 4" key="1">
    <citation type="submission" date="2020-04" db="EMBL/GenBank/DDBJ databases">
        <title>MicrobeNet Type strains.</title>
        <authorList>
            <person name="Nicholson A.C."/>
        </authorList>
    </citation>
    <scope>NUCLEOTIDE SEQUENCE [LARGE SCALE GENOMIC DNA]</scope>
    <source>
        <strain evidence="3 4">DSM 22768</strain>
    </source>
</reference>
<dbReference type="EMBL" id="JABASA010000015">
    <property type="protein sequence ID" value="NMD49520.1"/>
    <property type="molecule type" value="Genomic_DNA"/>
</dbReference>
<keyword evidence="2" id="KW-0472">Membrane</keyword>
<feature type="region of interest" description="Disordered" evidence="1">
    <location>
        <begin position="97"/>
        <end position="132"/>
    </location>
</feature>
<evidence type="ECO:0008006" key="5">
    <source>
        <dbReference type="Google" id="ProtNLM"/>
    </source>
</evidence>
<accession>A0A7X9LGQ3</accession>
<gene>
    <name evidence="3" type="ORF">HHO37_07570</name>
</gene>
<evidence type="ECO:0000256" key="2">
    <source>
        <dbReference type="SAM" id="Phobius"/>
    </source>
</evidence>